<dbReference type="AlphaFoldDB" id="A0A4Q0SFV9"/>
<accession>A0A4Q0SFV9</accession>
<keyword evidence="3" id="KW-1185">Reference proteome</keyword>
<protein>
    <submittedName>
        <fullName evidence="2">Uncharacterized protein</fullName>
    </submittedName>
</protein>
<dbReference type="EMBL" id="LBJQ01000005">
    <property type="protein sequence ID" value="RXH38373.1"/>
    <property type="molecule type" value="Genomic_DNA"/>
</dbReference>
<evidence type="ECO:0000313" key="3">
    <source>
        <dbReference type="Proteomes" id="UP000289546"/>
    </source>
</evidence>
<evidence type="ECO:0000256" key="1">
    <source>
        <dbReference type="SAM" id="MobiDB-lite"/>
    </source>
</evidence>
<sequence>MQSITNNPNDVKITAEQVETDCPAELTQLGDLIAHCFHEAAECEARAEEYRLEAGSLIVEAKELCDAGGFAAFRKKYFPTVSQSRAYELMAIATGKRTISQVREQTRQRVASTRARQKAKKHSATVAESNTGEVKPPDNVVQLVGVRAAREAAAPALQPTEALIEHFTRSSGGEQKALIDHVKGLSAAIDPFRQMIPMDPDTIAARTEETVGVYKAKLIRDALQMRLEPRAKKKIARLQFKSVETTDPETGNRVYARSRRGNASWH</sequence>
<organism evidence="2 3">
    <name type="scientific">Bradyrhizobium nanningense</name>
    <dbReference type="NCBI Taxonomy" id="1325118"/>
    <lineage>
        <taxon>Bacteria</taxon>
        <taxon>Pseudomonadati</taxon>
        <taxon>Pseudomonadota</taxon>
        <taxon>Alphaproteobacteria</taxon>
        <taxon>Hyphomicrobiales</taxon>
        <taxon>Nitrobacteraceae</taxon>
        <taxon>Bradyrhizobium</taxon>
    </lineage>
</organism>
<gene>
    <name evidence="2" type="ORF">XH99_01015</name>
</gene>
<feature type="region of interest" description="Disordered" evidence="1">
    <location>
        <begin position="112"/>
        <end position="134"/>
    </location>
</feature>
<name>A0A4Q0SFV9_9BRAD</name>
<dbReference type="RefSeq" id="WP_128916141.1">
    <property type="nucleotide sequence ID" value="NZ_LBJC01000012.1"/>
</dbReference>
<dbReference type="Proteomes" id="UP000289546">
    <property type="component" value="Unassembled WGS sequence"/>
</dbReference>
<comment type="caution">
    <text evidence="2">The sequence shown here is derived from an EMBL/GenBank/DDBJ whole genome shotgun (WGS) entry which is preliminary data.</text>
</comment>
<reference evidence="2 3" key="1">
    <citation type="submission" date="2015-04" db="EMBL/GenBank/DDBJ databases">
        <title>Comparative genomics of rhizobia nodulating Arachis hypogaea in China.</title>
        <authorList>
            <person name="Li Y."/>
        </authorList>
    </citation>
    <scope>NUCLEOTIDE SEQUENCE [LARGE SCALE GENOMIC DNA]</scope>
    <source>
        <strain evidence="2 3">CCBAU 51757</strain>
    </source>
</reference>
<evidence type="ECO:0000313" key="2">
    <source>
        <dbReference type="EMBL" id="RXH38373.1"/>
    </source>
</evidence>
<proteinExistence type="predicted"/>
<feature type="region of interest" description="Disordered" evidence="1">
    <location>
        <begin position="247"/>
        <end position="266"/>
    </location>
</feature>